<accession>A0ABQ6N853</accession>
<keyword evidence="12" id="KW-0472">Membrane</keyword>
<comment type="caution">
    <text evidence="17">The sequence shown here is derived from an EMBL/GenBank/DDBJ whole genome shotgun (WGS) entry which is preliminary data.</text>
</comment>
<dbReference type="PANTHER" id="PTHR45792">
    <property type="entry name" value="DIACYLGLYCEROL LIPASE HOMOLOG-RELATED"/>
    <property type="match status" value="1"/>
</dbReference>
<dbReference type="PANTHER" id="PTHR45792:SF8">
    <property type="entry name" value="DIACYLGLYCEROL LIPASE-ALPHA"/>
    <property type="match status" value="1"/>
</dbReference>
<evidence type="ECO:0000313" key="17">
    <source>
        <dbReference type="EMBL" id="GMI43870.1"/>
    </source>
</evidence>
<evidence type="ECO:0000256" key="9">
    <source>
        <dbReference type="ARBA" id="ARBA00022963"/>
    </source>
</evidence>
<comment type="catalytic activity">
    <reaction evidence="13">
        <text>a 1,2-diacyl-sn-glycerol + H2O = a 2-acylglycerol + a fatty acid + H(+)</text>
        <dbReference type="Rhea" id="RHEA:33275"/>
        <dbReference type="ChEBI" id="CHEBI:15377"/>
        <dbReference type="ChEBI" id="CHEBI:15378"/>
        <dbReference type="ChEBI" id="CHEBI:17389"/>
        <dbReference type="ChEBI" id="CHEBI:17815"/>
        <dbReference type="ChEBI" id="CHEBI:28868"/>
        <dbReference type="EC" id="3.1.1.116"/>
    </reaction>
    <physiologicalReaction direction="left-to-right" evidence="13">
        <dbReference type="Rhea" id="RHEA:33276"/>
    </physiologicalReaction>
</comment>
<feature type="compositionally biased region" description="Pro residues" evidence="15">
    <location>
        <begin position="7"/>
        <end position="38"/>
    </location>
</feature>
<evidence type="ECO:0000256" key="4">
    <source>
        <dbReference type="ARBA" id="ARBA00022553"/>
    </source>
</evidence>
<evidence type="ECO:0000256" key="10">
    <source>
        <dbReference type="ARBA" id="ARBA00022989"/>
    </source>
</evidence>
<evidence type="ECO:0000256" key="1">
    <source>
        <dbReference type="ARBA" id="ARBA00001913"/>
    </source>
</evidence>
<feature type="region of interest" description="Disordered" evidence="15">
    <location>
        <begin position="1"/>
        <end position="42"/>
    </location>
</feature>
<evidence type="ECO:0000256" key="8">
    <source>
        <dbReference type="ARBA" id="ARBA00022837"/>
    </source>
</evidence>
<evidence type="ECO:0000256" key="12">
    <source>
        <dbReference type="ARBA" id="ARBA00023136"/>
    </source>
</evidence>
<proteinExistence type="predicted"/>
<evidence type="ECO:0000256" key="13">
    <source>
        <dbReference type="ARBA" id="ARBA00024531"/>
    </source>
</evidence>
<feature type="domain" description="Fungal lipase-type" evidence="16">
    <location>
        <begin position="315"/>
        <end position="446"/>
    </location>
</feature>
<evidence type="ECO:0000256" key="5">
    <source>
        <dbReference type="ARBA" id="ARBA00022692"/>
    </source>
</evidence>
<keyword evidence="9" id="KW-0442">Lipid degradation</keyword>
<dbReference type="Gene3D" id="3.40.50.1820">
    <property type="entry name" value="alpha/beta hydrolase"/>
    <property type="match status" value="1"/>
</dbReference>
<keyword evidence="18" id="KW-1185">Reference proteome</keyword>
<evidence type="ECO:0000313" key="18">
    <source>
        <dbReference type="Proteomes" id="UP001165060"/>
    </source>
</evidence>
<dbReference type="InterPro" id="IPR002921">
    <property type="entry name" value="Fungal_lipase-type"/>
</dbReference>
<keyword evidence="4" id="KW-0597">Phosphoprotein</keyword>
<evidence type="ECO:0000256" key="15">
    <source>
        <dbReference type="SAM" id="MobiDB-lite"/>
    </source>
</evidence>
<keyword evidence="10" id="KW-1133">Transmembrane helix</keyword>
<sequence>MTYTPLVPLPPDPSLSPAATPSPPSPPASNPSQPPPALHPAGAVLHDSLPLARTATDAGFTVASTATRLGFAIAQTSMSLTSSSLKHAGALLSSAGVGGAAGPALVASGLSIDLANSAVGVAQDLTLAAQHAGQIAAQTGISALEFTTEVAGYQNGDGVRLFVSEDDIEAARFVHAMVVNFLDEVPAGITAKDMYAALSVLALLHADTKTGLPSSTPGLAPISTQDVSPDVQAYIRPAVGIYGNLPTAFLQIRPSDPSHPAHPPAPHPLDEDAAITAFCRIASVPPSDVLAHDLKGATYQPGYIVYVDRPRRNVVVTLRGTINFPADVLTDLVCGVSHYTPPALPAPTDPHPGAHGGMLEAARRIRSKVESTVATALADNTGFNVMVTGHSLGAGVATLLGSMWGPSFPAVKVVAFAPPCTLTRESAAACTWITSVVCGTDVVSRFGLATSVDLREVLWLDTDPSGVSPPAAVYEAPNDTFDHIALQPGMYRSHMPQFYLKQVESLAS</sequence>
<keyword evidence="11" id="KW-0443">Lipid metabolism</keyword>
<evidence type="ECO:0000259" key="16">
    <source>
        <dbReference type="Pfam" id="PF01764"/>
    </source>
</evidence>
<dbReference type="InterPro" id="IPR029058">
    <property type="entry name" value="AB_hydrolase_fold"/>
</dbReference>
<dbReference type="Proteomes" id="UP001165060">
    <property type="component" value="Unassembled WGS sequence"/>
</dbReference>
<dbReference type="SUPFAM" id="SSF53474">
    <property type="entry name" value="alpha/beta-Hydrolases"/>
    <property type="match status" value="1"/>
</dbReference>
<evidence type="ECO:0000256" key="3">
    <source>
        <dbReference type="ARBA" id="ARBA00022475"/>
    </source>
</evidence>
<name>A0ABQ6N853_9STRA</name>
<keyword evidence="6" id="KW-0479">Metal-binding</keyword>
<comment type="subcellular location">
    <subcellularLocation>
        <location evidence="2">Cell membrane</location>
        <topology evidence="2">Multi-pass membrane protein</topology>
    </subcellularLocation>
</comment>
<dbReference type="Pfam" id="PF01764">
    <property type="entry name" value="Lipase_3"/>
    <property type="match status" value="1"/>
</dbReference>
<evidence type="ECO:0000256" key="7">
    <source>
        <dbReference type="ARBA" id="ARBA00022801"/>
    </source>
</evidence>
<dbReference type="InterPro" id="IPR052214">
    <property type="entry name" value="DAG_Lipase-Related"/>
</dbReference>
<keyword evidence="5" id="KW-0812">Transmembrane</keyword>
<organism evidence="17 18">
    <name type="scientific">Tetraparma gracilis</name>
    <dbReference type="NCBI Taxonomy" id="2962635"/>
    <lineage>
        <taxon>Eukaryota</taxon>
        <taxon>Sar</taxon>
        <taxon>Stramenopiles</taxon>
        <taxon>Ochrophyta</taxon>
        <taxon>Bolidophyceae</taxon>
        <taxon>Parmales</taxon>
        <taxon>Triparmaceae</taxon>
        <taxon>Tetraparma</taxon>
    </lineage>
</organism>
<evidence type="ECO:0000256" key="2">
    <source>
        <dbReference type="ARBA" id="ARBA00004651"/>
    </source>
</evidence>
<keyword evidence="8" id="KW-0106">Calcium</keyword>
<reference evidence="17 18" key="1">
    <citation type="journal article" date="2023" name="Commun. Biol.">
        <title>Genome analysis of Parmales, the sister group of diatoms, reveals the evolutionary specialization of diatoms from phago-mixotrophs to photoautotrophs.</title>
        <authorList>
            <person name="Ban H."/>
            <person name="Sato S."/>
            <person name="Yoshikawa S."/>
            <person name="Yamada K."/>
            <person name="Nakamura Y."/>
            <person name="Ichinomiya M."/>
            <person name="Sato N."/>
            <person name="Blanc-Mathieu R."/>
            <person name="Endo H."/>
            <person name="Kuwata A."/>
            <person name="Ogata H."/>
        </authorList>
    </citation>
    <scope>NUCLEOTIDE SEQUENCE [LARGE SCALE GENOMIC DNA]</scope>
</reference>
<keyword evidence="7" id="KW-0378">Hydrolase</keyword>
<keyword evidence="3" id="KW-1003">Cell membrane</keyword>
<evidence type="ECO:0000256" key="14">
    <source>
        <dbReference type="ARBA" id="ARBA00026104"/>
    </source>
</evidence>
<protein>
    <recommendedName>
        <fullName evidence="14">sn-1-specific diacylglycerol lipase</fullName>
        <ecNumber evidence="14">3.1.1.116</ecNumber>
    </recommendedName>
</protein>
<evidence type="ECO:0000256" key="11">
    <source>
        <dbReference type="ARBA" id="ARBA00023098"/>
    </source>
</evidence>
<gene>
    <name evidence="17" type="ORF">TeGR_g4281</name>
</gene>
<dbReference type="EC" id="3.1.1.116" evidence="14"/>
<comment type="cofactor">
    <cofactor evidence="1">
        <name>Ca(2+)</name>
        <dbReference type="ChEBI" id="CHEBI:29108"/>
    </cofactor>
</comment>
<dbReference type="CDD" id="cd00519">
    <property type="entry name" value="Lipase_3"/>
    <property type="match status" value="1"/>
</dbReference>
<evidence type="ECO:0000256" key="6">
    <source>
        <dbReference type="ARBA" id="ARBA00022723"/>
    </source>
</evidence>
<dbReference type="EMBL" id="BRYB01002370">
    <property type="protein sequence ID" value="GMI43870.1"/>
    <property type="molecule type" value="Genomic_DNA"/>
</dbReference>